<name>A0A1G9VPX5_9SPHI</name>
<evidence type="ECO:0000313" key="2">
    <source>
        <dbReference type="Proteomes" id="UP000199226"/>
    </source>
</evidence>
<evidence type="ECO:0000313" key="1">
    <source>
        <dbReference type="EMBL" id="SDM74284.1"/>
    </source>
</evidence>
<dbReference type="STRING" id="990371.SAMN05421813_1223"/>
<keyword evidence="2" id="KW-1185">Reference proteome</keyword>
<dbReference type="EMBL" id="FNHH01000022">
    <property type="protein sequence ID" value="SDM74284.1"/>
    <property type="molecule type" value="Genomic_DNA"/>
</dbReference>
<accession>A0A1G9VPX5</accession>
<sequence>MSNIVIRGNQAYLHGWNYVVKIQTGKVSATYTYISCDYTLKYSYQISTNFEPDPN</sequence>
<proteinExistence type="predicted"/>
<dbReference type="Proteomes" id="UP000199226">
    <property type="component" value="Unassembled WGS sequence"/>
</dbReference>
<gene>
    <name evidence="1" type="ORF">SAMN05421813_1223</name>
</gene>
<dbReference type="RefSeq" id="WP_176767707.1">
    <property type="nucleotide sequence ID" value="NZ_FNHH01000022.1"/>
</dbReference>
<reference evidence="2" key="1">
    <citation type="submission" date="2016-10" db="EMBL/GenBank/DDBJ databases">
        <authorList>
            <person name="Varghese N."/>
            <person name="Submissions S."/>
        </authorList>
    </citation>
    <scope>NUCLEOTIDE SEQUENCE [LARGE SCALE GENOMIC DNA]</scope>
    <source>
        <strain evidence="2">DSM 24536</strain>
    </source>
</reference>
<organism evidence="1 2">
    <name type="scientific">Daejeonella rubra</name>
    <dbReference type="NCBI Taxonomy" id="990371"/>
    <lineage>
        <taxon>Bacteria</taxon>
        <taxon>Pseudomonadati</taxon>
        <taxon>Bacteroidota</taxon>
        <taxon>Sphingobacteriia</taxon>
        <taxon>Sphingobacteriales</taxon>
        <taxon>Sphingobacteriaceae</taxon>
        <taxon>Daejeonella</taxon>
    </lineage>
</organism>
<protein>
    <submittedName>
        <fullName evidence="1">Uncharacterized protein</fullName>
    </submittedName>
</protein>
<dbReference type="AlphaFoldDB" id="A0A1G9VPX5"/>